<sequence>MKKIWTFLNSNFFLLILGFGLTTIAGTYISDRVQQKSWLKQAEFEKERQLAEWKREKRFEILRRKLDNGQAALEELSDLINLRFYRLQNVYINIVQKDLNTANKNWGKYFETVEDWNVKLTINQNKIRRLVNDEESYYFNNYETDNPDLEQPESIHGKFYVAHQKVLNLLRCLRNSNCTITKQQKKEVNELLRELDYQTDNFVDRISDIYLRQTTDLENFK</sequence>
<feature type="transmembrane region" description="Helical" evidence="1">
    <location>
        <begin position="12"/>
        <end position="30"/>
    </location>
</feature>
<organism evidence="2 3">
    <name type="scientific">Reichenbachiella ulvae</name>
    <dbReference type="NCBI Taxonomy" id="2980104"/>
    <lineage>
        <taxon>Bacteria</taxon>
        <taxon>Pseudomonadati</taxon>
        <taxon>Bacteroidota</taxon>
        <taxon>Cytophagia</taxon>
        <taxon>Cytophagales</taxon>
        <taxon>Reichenbachiellaceae</taxon>
        <taxon>Reichenbachiella</taxon>
    </lineage>
</organism>
<evidence type="ECO:0000313" key="3">
    <source>
        <dbReference type="Proteomes" id="UP001300692"/>
    </source>
</evidence>
<keyword evidence="3" id="KW-1185">Reference proteome</keyword>
<proteinExistence type="predicted"/>
<accession>A0ABT3CUK4</accession>
<dbReference type="RefSeq" id="WP_264138206.1">
    <property type="nucleotide sequence ID" value="NZ_JAOYOD010000001.1"/>
</dbReference>
<evidence type="ECO:0000313" key="2">
    <source>
        <dbReference type="EMBL" id="MCV9387381.1"/>
    </source>
</evidence>
<gene>
    <name evidence="2" type="ORF">N7U62_11945</name>
</gene>
<dbReference type="Proteomes" id="UP001300692">
    <property type="component" value="Unassembled WGS sequence"/>
</dbReference>
<protein>
    <submittedName>
        <fullName evidence="2">Uncharacterized protein</fullName>
    </submittedName>
</protein>
<keyword evidence="1" id="KW-0472">Membrane</keyword>
<comment type="caution">
    <text evidence="2">The sequence shown here is derived from an EMBL/GenBank/DDBJ whole genome shotgun (WGS) entry which is preliminary data.</text>
</comment>
<keyword evidence="1" id="KW-1133">Transmembrane helix</keyword>
<keyword evidence="1" id="KW-0812">Transmembrane</keyword>
<dbReference type="EMBL" id="JAOYOD010000001">
    <property type="protein sequence ID" value="MCV9387381.1"/>
    <property type="molecule type" value="Genomic_DNA"/>
</dbReference>
<reference evidence="2 3" key="1">
    <citation type="submission" date="2022-10" db="EMBL/GenBank/DDBJ databases">
        <title>Comparative genomics and taxonomic characterization of three novel marine species of genus Reichenbachiella exhibiting antioxidant and polysaccharide degradation activities.</title>
        <authorList>
            <person name="Muhammad N."/>
            <person name="Lee Y.-J."/>
            <person name="Ko J."/>
            <person name="Kim S.-G."/>
        </authorList>
    </citation>
    <scope>NUCLEOTIDE SEQUENCE [LARGE SCALE GENOMIC DNA]</scope>
    <source>
        <strain evidence="2 3">ABR2-5</strain>
    </source>
</reference>
<evidence type="ECO:0000256" key="1">
    <source>
        <dbReference type="SAM" id="Phobius"/>
    </source>
</evidence>
<name>A0ABT3CUK4_9BACT</name>